<comment type="caution">
    <text evidence="14">The sequence shown here is derived from an EMBL/GenBank/DDBJ whole genome shotgun (WGS) entry which is preliminary data.</text>
</comment>
<organism evidence="14 15">
    <name type="scientific">Cynara cardunculus var. scolymus</name>
    <name type="common">Globe artichoke</name>
    <name type="synonym">Cynara scolymus</name>
    <dbReference type="NCBI Taxonomy" id="59895"/>
    <lineage>
        <taxon>Eukaryota</taxon>
        <taxon>Viridiplantae</taxon>
        <taxon>Streptophyta</taxon>
        <taxon>Embryophyta</taxon>
        <taxon>Tracheophyta</taxon>
        <taxon>Spermatophyta</taxon>
        <taxon>Magnoliopsida</taxon>
        <taxon>eudicotyledons</taxon>
        <taxon>Gunneridae</taxon>
        <taxon>Pentapetalae</taxon>
        <taxon>asterids</taxon>
        <taxon>campanulids</taxon>
        <taxon>Asterales</taxon>
        <taxon>Asteraceae</taxon>
        <taxon>Carduoideae</taxon>
        <taxon>Cardueae</taxon>
        <taxon>Carduinae</taxon>
        <taxon>Cynara</taxon>
    </lineage>
</organism>
<evidence type="ECO:0000256" key="2">
    <source>
        <dbReference type="ARBA" id="ARBA00004334"/>
    </source>
</evidence>
<dbReference type="Gramene" id="KVI11252">
    <property type="protein sequence ID" value="KVI11252"/>
    <property type="gene ID" value="Ccrd_010340"/>
</dbReference>
<protein>
    <submittedName>
        <fullName evidence="14">NADH:ubiquinone/plastoquinone oxidoreductase</fullName>
    </submittedName>
</protein>
<keyword evidence="7 12" id="KW-1133">Transmembrane helix</keyword>
<evidence type="ECO:0000256" key="9">
    <source>
        <dbReference type="ARBA" id="ARBA00023136"/>
    </source>
</evidence>
<evidence type="ECO:0000256" key="12">
    <source>
        <dbReference type="SAM" id="Phobius"/>
    </source>
</evidence>
<keyword evidence="3" id="KW-0813">Transport</keyword>
<keyword evidence="9 12" id="KW-0472">Membrane</keyword>
<comment type="catalytic activity">
    <reaction evidence="10">
        <text>a plastoquinone + NADPH + (n+1) H(+)(in) = a plastoquinol + NADP(+) + n H(+)(out)</text>
        <dbReference type="Rhea" id="RHEA:42612"/>
        <dbReference type="Rhea" id="RHEA-COMP:9561"/>
        <dbReference type="Rhea" id="RHEA-COMP:9562"/>
        <dbReference type="ChEBI" id="CHEBI:15378"/>
        <dbReference type="ChEBI" id="CHEBI:17757"/>
        <dbReference type="ChEBI" id="CHEBI:57783"/>
        <dbReference type="ChEBI" id="CHEBI:58349"/>
        <dbReference type="ChEBI" id="CHEBI:62192"/>
    </reaction>
</comment>
<dbReference type="STRING" id="59895.A0A118K6U8"/>
<keyword evidence="5 12" id="KW-0812">Transmembrane</keyword>
<keyword evidence="15" id="KW-1185">Reference proteome</keyword>
<feature type="domain" description="NADH:quinone oxidoreductase/Mrp antiporter transmembrane" evidence="13">
    <location>
        <begin position="21"/>
        <end position="83"/>
    </location>
</feature>
<keyword evidence="8" id="KW-0520">NAD</keyword>
<dbReference type="GO" id="GO:0009535">
    <property type="term" value="C:chloroplast thylakoid membrane"/>
    <property type="evidence" value="ECO:0007669"/>
    <property type="project" value="UniProtKB-SubCell"/>
</dbReference>
<dbReference type="InterPro" id="IPR001750">
    <property type="entry name" value="ND/Mrp_TM"/>
</dbReference>
<gene>
    <name evidence="14" type="ORF">Ccrd_010340</name>
</gene>
<dbReference type="PANTHER" id="PTHR22773">
    <property type="entry name" value="NADH DEHYDROGENASE"/>
    <property type="match status" value="1"/>
</dbReference>
<evidence type="ECO:0000256" key="11">
    <source>
        <dbReference type="ARBA" id="ARBA00048026"/>
    </source>
</evidence>
<comment type="catalytic activity">
    <reaction evidence="11">
        <text>a plastoquinone + NADH + (n+1) H(+)(in) = a plastoquinol + NAD(+) + n H(+)(out)</text>
        <dbReference type="Rhea" id="RHEA:42608"/>
        <dbReference type="Rhea" id="RHEA-COMP:9561"/>
        <dbReference type="Rhea" id="RHEA-COMP:9562"/>
        <dbReference type="ChEBI" id="CHEBI:15378"/>
        <dbReference type="ChEBI" id="CHEBI:17757"/>
        <dbReference type="ChEBI" id="CHEBI:57540"/>
        <dbReference type="ChEBI" id="CHEBI:57945"/>
        <dbReference type="ChEBI" id="CHEBI:62192"/>
    </reaction>
</comment>
<dbReference type="Proteomes" id="UP000243975">
    <property type="component" value="Unassembled WGS sequence"/>
</dbReference>
<sequence length="85" mass="9349">MVGSHPSETTSKEVKILLLDSNSPTPFVAFLSITSKVVASASATRISDIPFYFPSNEWHLLLEILSILSMILRNLIAITQTSMNI</sequence>
<accession>A0A118K6U8</accession>
<evidence type="ECO:0000256" key="4">
    <source>
        <dbReference type="ARBA" id="ARBA00022640"/>
    </source>
</evidence>
<evidence type="ECO:0000256" key="6">
    <source>
        <dbReference type="ARBA" id="ARBA00022967"/>
    </source>
</evidence>
<evidence type="ECO:0000256" key="7">
    <source>
        <dbReference type="ARBA" id="ARBA00022989"/>
    </source>
</evidence>
<proteinExistence type="predicted"/>
<dbReference type="AlphaFoldDB" id="A0A118K6U8"/>
<dbReference type="EMBL" id="LEKV01000590">
    <property type="protein sequence ID" value="KVI11252.1"/>
    <property type="molecule type" value="Genomic_DNA"/>
</dbReference>
<evidence type="ECO:0000256" key="10">
    <source>
        <dbReference type="ARBA" id="ARBA00047726"/>
    </source>
</evidence>
<comment type="subcellular location">
    <subcellularLocation>
        <location evidence="1">Membrane</location>
        <topology evidence="1">Multi-pass membrane protein</topology>
    </subcellularLocation>
    <subcellularLocation>
        <location evidence="2">Plastid</location>
        <location evidence="2">Chloroplast thylakoid membrane</location>
    </subcellularLocation>
</comment>
<evidence type="ECO:0000256" key="1">
    <source>
        <dbReference type="ARBA" id="ARBA00004141"/>
    </source>
</evidence>
<feature type="non-terminal residue" evidence="14">
    <location>
        <position position="1"/>
    </location>
</feature>
<evidence type="ECO:0000256" key="3">
    <source>
        <dbReference type="ARBA" id="ARBA00022448"/>
    </source>
</evidence>
<evidence type="ECO:0000256" key="8">
    <source>
        <dbReference type="ARBA" id="ARBA00023027"/>
    </source>
</evidence>
<reference evidence="14 15" key="1">
    <citation type="journal article" date="2016" name="Sci. Rep.">
        <title>The genome sequence of the outbreeding globe artichoke constructed de novo incorporating a phase-aware low-pass sequencing strategy of F1 progeny.</title>
        <authorList>
            <person name="Scaglione D."/>
            <person name="Reyes-Chin-Wo S."/>
            <person name="Acquadro A."/>
            <person name="Froenicke L."/>
            <person name="Portis E."/>
            <person name="Beitel C."/>
            <person name="Tirone M."/>
            <person name="Mauro R."/>
            <person name="Lo Monaco A."/>
            <person name="Mauromicale G."/>
            <person name="Faccioli P."/>
            <person name="Cattivelli L."/>
            <person name="Rieseberg L."/>
            <person name="Michelmore R."/>
            <person name="Lanteri S."/>
        </authorList>
    </citation>
    <scope>NUCLEOTIDE SEQUENCE [LARGE SCALE GENOMIC DNA]</scope>
    <source>
        <strain evidence="14">2C</strain>
    </source>
</reference>
<dbReference type="Pfam" id="PF00361">
    <property type="entry name" value="Proton_antipo_M"/>
    <property type="match status" value="1"/>
</dbReference>
<evidence type="ECO:0000256" key="5">
    <source>
        <dbReference type="ARBA" id="ARBA00022692"/>
    </source>
</evidence>
<evidence type="ECO:0000313" key="15">
    <source>
        <dbReference type="Proteomes" id="UP000243975"/>
    </source>
</evidence>
<evidence type="ECO:0000259" key="13">
    <source>
        <dbReference type="Pfam" id="PF00361"/>
    </source>
</evidence>
<keyword evidence="6" id="KW-1278">Translocase</keyword>
<evidence type="ECO:0000313" key="14">
    <source>
        <dbReference type="EMBL" id="KVI11252.1"/>
    </source>
</evidence>
<feature type="transmembrane region" description="Helical" evidence="12">
    <location>
        <begin position="58"/>
        <end position="76"/>
    </location>
</feature>
<keyword evidence="4" id="KW-0934">Plastid</keyword>
<name>A0A118K6U8_CYNCS</name>